<protein>
    <recommendedName>
        <fullName evidence="2">Ice-binding protein C-terminal domain-containing protein</fullName>
    </recommendedName>
</protein>
<reference evidence="3" key="1">
    <citation type="journal article" name="DNA Res.">
        <title>The physiological potential of anammox bacteria as revealed by their core genome structure.</title>
        <authorList>
            <person name="Okubo T."/>
            <person name="Toyoda A."/>
            <person name="Fukuhara K."/>
            <person name="Uchiyama I."/>
            <person name="Harigaya Y."/>
            <person name="Kuroiwa M."/>
            <person name="Suzuki T."/>
            <person name="Murakami Y."/>
            <person name="Suwa Y."/>
            <person name="Takami H."/>
        </authorList>
    </citation>
    <scope>NUCLEOTIDE SEQUENCE</scope>
    <source>
        <strain evidence="3">317325-2</strain>
    </source>
</reference>
<dbReference type="NCBIfam" id="TIGR03382">
    <property type="entry name" value="GC_trans_RRR"/>
    <property type="match status" value="1"/>
</dbReference>
<keyword evidence="1" id="KW-0732">Signal</keyword>
<sequence>MRIRTMAQVAACALLTTAATTSFAVLVDFEGQGHGVSLTDGYGGLDWTDNSWTLDGSLMPAGCGYDIGRVSGNNVGYSAYEVDFGFATSDGANFQSLSFWMVPAWNDGVSVHIDAYEGGFGGTLVVSQDFTASLSDGVAQYTMSAPYAGLTDAWVFTMSGGTNVHTGGSGSHLSFDDIEYSTVPEPTSMAALGLGAAALLRRRRK</sequence>
<proteinExistence type="predicted"/>
<dbReference type="EMBL" id="AP021858">
    <property type="protein sequence ID" value="BBO24127.1"/>
    <property type="molecule type" value="Genomic_DNA"/>
</dbReference>
<dbReference type="KEGG" id="npy:NPRO_17220"/>
<dbReference type="AlphaFoldDB" id="A0A809S5A9"/>
<name>A0A809S5A9_9BACT</name>
<evidence type="ECO:0000259" key="2">
    <source>
        <dbReference type="Pfam" id="PF07589"/>
    </source>
</evidence>
<feature type="signal peptide" evidence="1">
    <location>
        <begin position="1"/>
        <end position="24"/>
    </location>
</feature>
<evidence type="ECO:0000313" key="4">
    <source>
        <dbReference type="Proteomes" id="UP000662873"/>
    </source>
</evidence>
<dbReference type="InterPro" id="IPR017756">
    <property type="entry name" value="TM_Gly-Cys-Arg_CS"/>
</dbReference>
<evidence type="ECO:0000313" key="3">
    <source>
        <dbReference type="EMBL" id="BBO24127.1"/>
    </source>
</evidence>
<feature type="domain" description="Ice-binding protein C-terminal" evidence="2">
    <location>
        <begin position="182"/>
        <end position="204"/>
    </location>
</feature>
<gene>
    <name evidence="3" type="ORF">NPRO_17220</name>
</gene>
<dbReference type="Proteomes" id="UP000662873">
    <property type="component" value="Chromosome"/>
</dbReference>
<dbReference type="Pfam" id="PF07589">
    <property type="entry name" value="PEP-CTERM"/>
    <property type="match status" value="1"/>
</dbReference>
<dbReference type="NCBIfam" id="TIGR02595">
    <property type="entry name" value="PEP_CTERM"/>
    <property type="match status" value="1"/>
</dbReference>
<organism evidence="3 4">
    <name type="scientific">Candidatus Nitrosymbiomonas proteolyticus</name>
    <dbReference type="NCBI Taxonomy" id="2608984"/>
    <lineage>
        <taxon>Bacteria</taxon>
        <taxon>Bacillati</taxon>
        <taxon>Armatimonadota</taxon>
        <taxon>Armatimonadota incertae sedis</taxon>
        <taxon>Candidatus Nitrosymbiomonas</taxon>
    </lineage>
</organism>
<feature type="chain" id="PRO_5035184946" description="Ice-binding protein C-terminal domain-containing protein" evidence="1">
    <location>
        <begin position="25"/>
        <end position="205"/>
    </location>
</feature>
<dbReference type="InterPro" id="IPR013424">
    <property type="entry name" value="Ice-binding_C"/>
</dbReference>
<evidence type="ECO:0000256" key="1">
    <source>
        <dbReference type="SAM" id="SignalP"/>
    </source>
</evidence>
<accession>A0A809S5A9</accession>